<name>A0A2M3ZUK7_9DIPT</name>
<dbReference type="AlphaFoldDB" id="A0A2M3ZUK7"/>
<organism evidence="1">
    <name type="scientific">Anopheles braziliensis</name>
    <dbReference type="NCBI Taxonomy" id="58242"/>
    <lineage>
        <taxon>Eukaryota</taxon>
        <taxon>Metazoa</taxon>
        <taxon>Ecdysozoa</taxon>
        <taxon>Arthropoda</taxon>
        <taxon>Hexapoda</taxon>
        <taxon>Insecta</taxon>
        <taxon>Pterygota</taxon>
        <taxon>Neoptera</taxon>
        <taxon>Endopterygota</taxon>
        <taxon>Diptera</taxon>
        <taxon>Nematocera</taxon>
        <taxon>Culicoidea</taxon>
        <taxon>Culicidae</taxon>
        <taxon>Anophelinae</taxon>
        <taxon>Anopheles</taxon>
    </lineage>
</organism>
<accession>A0A2M3ZUK7</accession>
<reference evidence="1" key="1">
    <citation type="submission" date="2018-01" db="EMBL/GenBank/DDBJ databases">
        <title>An insight into the sialome of Amazonian anophelines.</title>
        <authorList>
            <person name="Ribeiro J.M."/>
            <person name="Scarpassa V."/>
            <person name="Calvo E."/>
        </authorList>
    </citation>
    <scope>NUCLEOTIDE SEQUENCE</scope>
    <source>
        <tissue evidence="1">Salivary glands</tissue>
    </source>
</reference>
<protein>
    <submittedName>
        <fullName evidence="1">Putative secreted peptide</fullName>
    </submittedName>
</protein>
<dbReference type="EMBL" id="GGFM01011431">
    <property type="protein sequence ID" value="MBW32182.1"/>
    <property type="molecule type" value="Transcribed_RNA"/>
</dbReference>
<evidence type="ECO:0000313" key="1">
    <source>
        <dbReference type="EMBL" id="MBW32182.1"/>
    </source>
</evidence>
<sequence length="95" mass="10704">MTRVTLSRSLASFSFVSIATTVRSHFTYLMYSSRIDIFDRSARNLTISALRAHTSGLSRNSKGVIFLAHFELNAIRKQINVITNIRYISGSVNFS</sequence>
<proteinExistence type="predicted"/>